<comment type="similarity">
    <text evidence="3">Belongs to the ribose 5-phosphate isomerase family.</text>
</comment>
<sequence length="132" mass="14918">MIGGQSKELIVGNGLKLGDVDQYPIIDVTIDGADEVDEELNCIKGGGACHLREKALAEAAETRVPILLCIRRCYQYFTQVHSRHRLSKKKQACWVKAGNKACQSRSPHSHMPSYYRIYTASGRRKLRCEWPK</sequence>
<accession>A0A0B7FUN6</accession>
<name>A0A0B7FUN6_THACB</name>
<comment type="pathway">
    <text evidence="2">Carbohydrate degradation; pentose phosphate pathway; D-ribose 5-phosphate from D-ribulose 5-phosphate (non-oxidative stage): step 1/1.</text>
</comment>
<reference evidence="9 10" key="1">
    <citation type="submission" date="2014-11" db="EMBL/GenBank/DDBJ databases">
        <authorList>
            <person name="Wibberg Daniel"/>
        </authorList>
    </citation>
    <scope>NUCLEOTIDE SEQUENCE [LARGE SCALE GENOMIC DNA]</scope>
    <source>
        <strain evidence="9">Rhizoctonia solani AG1-IB 7/3/14</strain>
    </source>
</reference>
<evidence type="ECO:0000256" key="5">
    <source>
        <dbReference type="ARBA" id="ARBA00019150"/>
    </source>
</evidence>
<keyword evidence="6 9" id="KW-0413">Isomerase</keyword>
<evidence type="ECO:0000256" key="4">
    <source>
        <dbReference type="ARBA" id="ARBA00011959"/>
    </source>
</evidence>
<proteinExistence type="inferred from homology"/>
<evidence type="ECO:0000256" key="1">
    <source>
        <dbReference type="ARBA" id="ARBA00001713"/>
    </source>
</evidence>
<dbReference type="GO" id="GO:0009052">
    <property type="term" value="P:pentose-phosphate shunt, non-oxidative branch"/>
    <property type="evidence" value="ECO:0007669"/>
    <property type="project" value="InterPro"/>
</dbReference>
<dbReference type="UniPathway" id="UPA00115">
    <property type="reaction ID" value="UER00412"/>
</dbReference>
<evidence type="ECO:0000256" key="3">
    <source>
        <dbReference type="ARBA" id="ARBA00008088"/>
    </source>
</evidence>
<evidence type="ECO:0000256" key="8">
    <source>
        <dbReference type="ARBA" id="ARBA00032273"/>
    </source>
</evidence>
<dbReference type="Gene3D" id="3.40.50.1360">
    <property type="match status" value="1"/>
</dbReference>
<comment type="catalytic activity">
    <reaction evidence="1">
        <text>aldehydo-D-ribose 5-phosphate = D-ribulose 5-phosphate</text>
        <dbReference type="Rhea" id="RHEA:14657"/>
        <dbReference type="ChEBI" id="CHEBI:58121"/>
        <dbReference type="ChEBI" id="CHEBI:58273"/>
        <dbReference type="EC" id="5.3.1.6"/>
    </reaction>
</comment>
<dbReference type="EC" id="5.3.1.6" evidence="4"/>
<dbReference type="STRING" id="1108050.A0A0B7FUN6"/>
<dbReference type="PANTHER" id="PTHR11934">
    <property type="entry name" value="RIBOSE-5-PHOSPHATE ISOMERASE"/>
    <property type="match status" value="1"/>
</dbReference>
<dbReference type="Pfam" id="PF06026">
    <property type="entry name" value="Rib_5-P_isom_A"/>
    <property type="match status" value="1"/>
</dbReference>
<keyword evidence="10" id="KW-1185">Reference proteome</keyword>
<evidence type="ECO:0000256" key="2">
    <source>
        <dbReference type="ARBA" id="ARBA00004988"/>
    </source>
</evidence>
<evidence type="ECO:0000313" key="9">
    <source>
        <dbReference type="EMBL" id="CEL59902.1"/>
    </source>
</evidence>
<evidence type="ECO:0000313" key="10">
    <source>
        <dbReference type="Proteomes" id="UP000059188"/>
    </source>
</evidence>
<gene>
    <name evidence="9" type="ORF">RSOLAG1IB_09186</name>
</gene>
<dbReference type="GO" id="GO:0006014">
    <property type="term" value="P:D-ribose metabolic process"/>
    <property type="evidence" value="ECO:0007669"/>
    <property type="project" value="TreeGrafter"/>
</dbReference>
<dbReference type="PANTHER" id="PTHR11934:SF0">
    <property type="entry name" value="RIBOSE-5-PHOSPHATE ISOMERASE"/>
    <property type="match status" value="1"/>
</dbReference>
<dbReference type="InterPro" id="IPR004788">
    <property type="entry name" value="Ribose5P_isomerase_type_A"/>
</dbReference>
<dbReference type="SUPFAM" id="SSF100950">
    <property type="entry name" value="NagB/RpiA/CoA transferase-like"/>
    <property type="match status" value="1"/>
</dbReference>
<dbReference type="Proteomes" id="UP000059188">
    <property type="component" value="Unassembled WGS sequence"/>
</dbReference>
<dbReference type="EMBL" id="LN679139">
    <property type="protein sequence ID" value="CEL59902.1"/>
    <property type="molecule type" value="Genomic_DNA"/>
</dbReference>
<dbReference type="GO" id="GO:0004751">
    <property type="term" value="F:ribose-5-phosphate isomerase activity"/>
    <property type="evidence" value="ECO:0007669"/>
    <property type="project" value="UniProtKB-EC"/>
</dbReference>
<dbReference type="AlphaFoldDB" id="A0A0B7FUN6"/>
<organism evidence="9 10">
    <name type="scientific">Thanatephorus cucumeris (strain AG1-IB / isolate 7/3/14)</name>
    <name type="common">Lettuce bottom rot fungus</name>
    <name type="synonym">Rhizoctonia solani</name>
    <dbReference type="NCBI Taxonomy" id="1108050"/>
    <lineage>
        <taxon>Eukaryota</taxon>
        <taxon>Fungi</taxon>
        <taxon>Dikarya</taxon>
        <taxon>Basidiomycota</taxon>
        <taxon>Agaricomycotina</taxon>
        <taxon>Agaricomycetes</taxon>
        <taxon>Cantharellales</taxon>
        <taxon>Ceratobasidiaceae</taxon>
        <taxon>Rhizoctonia</taxon>
        <taxon>Rhizoctonia solani AG-1</taxon>
    </lineage>
</organism>
<dbReference type="OrthoDB" id="1555531at2759"/>
<dbReference type="GO" id="GO:0005737">
    <property type="term" value="C:cytoplasm"/>
    <property type="evidence" value="ECO:0007669"/>
    <property type="project" value="TreeGrafter"/>
</dbReference>
<protein>
    <recommendedName>
        <fullName evidence="5">Ribose-5-phosphate isomerase</fullName>
        <ecNumber evidence="4">5.3.1.6</ecNumber>
    </recommendedName>
    <alternativeName>
        <fullName evidence="8">D-ribose-5-phosphate ketol-isomerase</fullName>
    </alternativeName>
    <alternativeName>
        <fullName evidence="7">Phosphoriboisomerase</fullName>
    </alternativeName>
</protein>
<dbReference type="InterPro" id="IPR037171">
    <property type="entry name" value="NagB/RpiA_transferase-like"/>
</dbReference>
<evidence type="ECO:0000256" key="7">
    <source>
        <dbReference type="ARBA" id="ARBA00029734"/>
    </source>
</evidence>
<evidence type="ECO:0000256" key="6">
    <source>
        <dbReference type="ARBA" id="ARBA00023235"/>
    </source>
</evidence>